<evidence type="ECO:0000256" key="1">
    <source>
        <dbReference type="SAM" id="Phobius"/>
    </source>
</evidence>
<feature type="transmembrane region" description="Helical" evidence="1">
    <location>
        <begin position="9"/>
        <end position="26"/>
    </location>
</feature>
<keyword evidence="1" id="KW-0812">Transmembrane</keyword>
<dbReference type="Proteomes" id="UP000178227">
    <property type="component" value="Unassembled WGS sequence"/>
</dbReference>
<dbReference type="EMBL" id="MGKI01000011">
    <property type="protein sequence ID" value="OGN22538.1"/>
    <property type="molecule type" value="Genomic_DNA"/>
</dbReference>
<evidence type="ECO:0000313" key="3">
    <source>
        <dbReference type="Proteomes" id="UP000178227"/>
    </source>
</evidence>
<name>A0A1F8GCQ1_9BACT</name>
<comment type="caution">
    <text evidence="2">The sequence shown here is derived from an EMBL/GenBank/DDBJ whole genome shotgun (WGS) entry which is preliminary data.</text>
</comment>
<evidence type="ECO:0000313" key="2">
    <source>
        <dbReference type="EMBL" id="OGN22538.1"/>
    </source>
</evidence>
<organism evidence="2 3">
    <name type="scientific">Candidatus Yanofskybacteria bacterium RIFCSPLOWO2_01_FULL_42_49</name>
    <dbReference type="NCBI Taxonomy" id="1802694"/>
    <lineage>
        <taxon>Bacteria</taxon>
        <taxon>Candidatus Yanofskyibacteriota</taxon>
    </lineage>
</organism>
<keyword evidence="1" id="KW-1133">Transmembrane helix</keyword>
<sequence>MSSKKSKFLELWPVFLLACVYLLSYFNPDYIIAPFLIRNKLFTKPVIVLIVGSIGFLEMLGGYNGWSGFRGLLFDKWLKNKEFIKKLRGEEGVDNFVEGLEIRLTRKYLKFTDNKEYYEEPVSKRWLFRNINGILKWLVVLLKSGGVITVFIFGLMPIPGFRVLPDVLCGTARWKMGFIALSIGNFLKTVGVIYGWSRIL</sequence>
<gene>
    <name evidence="2" type="ORF">A2918_02135</name>
</gene>
<dbReference type="AlphaFoldDB" id="A0A1F8GCQ1"/>
<keyword evidence="1" id="KW-0472">Membrane</keyword>
<reference evidence="2 3" key="1">
    <citation type="journal article" date="2016" name="Nat. Commun.">
        <title>Thousands of microbial genomes shed light on interconnected biogeochemical processes in an aquifer system.</title>
        <authorList>
            <person name="Anantharaman K."/>
            <person name="Brown C.T."/>
            <person name="Hug L.A."/>
            <person name="Sharon I."/>
            <person name="Castelle C.J."/>
            <person name="Probst A.J."/>
            <person name="Thomas B.C."/>
            <person name="Singh A."/>
            <person name="Wilkins M.J."/>
            <person name="Karaoz U."/>
            <person name="Brodie E.L."/>
            <person name="Williams K.H."/>
            <person name="Hubbard S.S."/>
            <person name="Banfield J.F."/>
        </authorList>
    </citation>
    <scope>NUCLEOTIDE SEQUENCE [LARGE SCALE GENOMIC DNA]</scope>
</reference>
<feature type="transmembrane region" description="Helical" evidence="1">
    <location>
        <begin position="134"/>
        <end position="156"/>
    </location>
</feature>
<proteinExistence type="predicted"/>
<protein>
    <submittedName>
        <fullName evidence="2">Uncharacterized protein</fullName>
    </submittedName>
</protein>
<feature type="transmembrane region" description="Helical" evidence="1">
    <location>
        <begin position="46"/>
        <end position="66"/>
    </location>
</feature>
<accession>A0A1F8GCQ1</accession>
<feature type="transmembrane region" description="Helical" evidence="1">
    <location>
        <begin position="176"/>
        <end position="196"/>
    </location>
</feature>